<proteinExistence type="predicted"/>
<reference evidence="1" key="2">
    <citation type="journal article" date="2021" name="PeerJ">
        <title>Extensive microbial diversity within the chicken gut microbiome revealed by metagenomics and culture.</title>
        <authorList>
            <person name="Gilroy R."/>
            <person name="Ravi A."/>
            <person name="Getino M."/>
            <person name="Pursley I."/>
            <person name="Horton D.L."/>
            <person name="Alikhan N.F."/>
            <person name="Baker D."/>
            <person name="Gharbi K."/>
            <person name="Hall N."/>
            <person name="Watson M."/>
            <person name="Adriaenssens E.M."/>
            <person name="Foster-Nyarko E."/>
            <person name="Jarju S."/>
            <person name="Secka A."/>
            <person name="Antonio M."/>
            <person name="Oren A."/>
            <person name="Chaudhuri R.R."/>
            <person name="La Ragione R."/>
            <person name="Hildebrand F."/>
            <person name="Pallen M.J."/>
        </authorList>
    </citation>
    <scope>NUCLEOTIDE SEQUENCE</scope>
    <source>
        <strain evidence="1">8207</strain>
    </source>
</reference>
<dbReference type="AlphaFoldDB" id="A0A9D9GUD3"/>
<evidence type="ECO:0000313" key="2">
    <source>
        <dbReference type="Proteomes" id="UP000823630"/>
    </source>
</evidence>
<accession>A0A9D9GUD3</accession>
<dbReference type="EMBL" id="JADINC010000049">
    <property type="protein sequence ID" value="MBO8425436.1"/>
    <property type="molecule type" value="Genomic_DNA"/>
</dbReference>
<gene>
    <name evidence="1" type="ORF">IAC69_03075</name>
</gene>
<comment type="caution">
    <text evidence="1">The sequence shown here is derived from an EMBL/GenBank/DDBJ whole genome shotgun (WGS) entry which is preliminary data.</text>
</comment>
<dbReference type="Proteomes" id="UP000823630">
    <property type="component" value="Unassembled WGS sequence"/>
</dbReference>
<reference evidence="1" key="1">
    <citation type="submission" date="2020-10" db="EMBL/GenBank/DDBJ databases">
        <authorList>
            <person name="Gilroy R."/>
        </authorList>
    </citation>
    <scope>NUCLEOTIDE SEQUENCE</scope>
    <source>
        <strain evidence="1">8207</strain>
    </source>
</reference>
<organism evidence="1 2">
    <name type="scientific">Candidatus Enterousia avistercoris</name>
    <dbReference type="NCBI Taxonomy" id="2840788"/>
    <lineage>
        <taxon>Bacteria</taxon>
        <taxon>Pseudomonadati</taxon>
        <taxon>Pseudomonadota</taxon>
        <taxon>Alphaproteobacteria</taxon>
        <taxon>Candidatus Enterousia</taxon>
    </lineage>
</organism>
<sequence>MALWDDRHIQSIIKYNTSRAYIGEFTANDLRDAYVRLRTSYETEFPLGFTDVRIGLINGNVICDALWNEMSYNPVRFGSSSPFLVDGRNNIYRFCQIRGDINSSDKTESVLATMRFKLIHFLHWNSDRNGAWRDAMITNAGYVPVGMRADGHANSMYKRLANLRDSIKIIAYQNVADFKDIYGPYRAEIINMVKKRHPDGIRPLRAPKVQPMATVSPIASPAIEYDNEERVDKAMENLAITMDNQKYFSPDDYAQAVSDFEKLAKERDLHTR</sequence>
<name>A0A9D9GUD3_9PROT</name>
<evidence type="ECO:0000313" key="1">
    <source>
        <dbReference type="EMBL" id="MBO8425436.1"/>
    </source>
</evidence>
<evidence type="ECO:0008006" key="3">
    <source>
        <dbReference type="Google" id="ProtNLM"/>
    </source>
</evidence>
<protein>
    <recommendedName>
        <fullName evidence="3">Phage protein</fullName>
    </recommendedName>
</protein>